<evidence type="ECO:0000256" key="8">
    <source>
        <dbReference type="ARBA" id="ARBA00022989"/>
    </source>
</evidence>
<dbReference type="EMBL" id="JAODYH010000017">
    <property type="protein sequence ID" value="MCT9813237.1"/>
    <property type="molecule type" value="Genomic_DNA"/>
</dbReference>
<evidence type="ECO:0000256" key="2">
    <source>
        <dbReference type="ARBA" id="ARBA00010637"/>
    </source>
</evidence>
<comment type="similarity">
    <text evidence="2">Belongs to the GSP M family.</text>
</comment>
<protein>
    <submittedName>
        <fullName evidence="12">Type II secretion system protein M</fullName>
    </submittedName>
</protein>
<dbReference type="SUPFAM" id="SSF103054">
    <property type="entry name" value="General secretion pathway protein M, EpsM"/>
    <property type="match status" value="1"/>
</dbReference>
<evidence type="ECO:0000256" key="9">
    <source>
        <dbReference type="ARBA" id="ARBA00023136"/>
    </source>
</evidence>
<accession>A0ABT2PRZ2</accession>
<evidence type="ECO:0000256" key="11">
    <source>
        <dbReference type="SAM" id="Phobius"/>
    </source>
</evidence>
<dbReference type="InterPro" id="IPR007690">
    <property type="entry name" value="T2SS_GspM"/>
</dbReference>
<sequence>MNAATSPGRFAHLKAWRTQWNGLAARERQALLLAAATLGAGLLWWVLLAPALQTLRQAPAQHAALDQQLLRMQRLQAEAQRLLADMPPPLPGAQDGLATPADVPTRLKESVQQLGSGAQLTLQGERAMLTLKGVPADALAAWLSQVRQNLKVNTLEMKLTASAPSAKPAPAGDPRWDGSLVLGLPQPGPAP</sequence>
<evidence type="ECO:0000256" key="7">
    <source>
        <dbReference type="ARBA" id="ARBA00022927"/>
    </source>
</evidence>
<dbReference type="RefSeq" id="WP_261502489.1">
    <property type="nucleotide sequence ID" value="NZ_JAODYH010000017.1"/>
</dbReference>
<evidence type="ECO:0000256" key="1">
    <source>
        <dbReference type="ARBA" id="ARBA00004377"/>
    </source>
</evidence>
<evidence type="ECO:0000256" key="4">
    <source>
        <dbReference type="ARBA" id="ARBA00022475"/>
    </source>
</evidence>
<feature type="transmembrane region" description="Helical" evidence="11">
    <location>
        <begin position="30"/>
        <end position="52"/>
    </location>
</feature>
<evidence type="ECO:0000256" key="3">
    <source>
        <dbReference type="ARBA" id="ARBA00022448"/>
    </source>
</evidence>
<comment type="caution">
    <text evidence="12">The sequence shown here is derived from an EMBL/GenBank/DDBJ whole genome shotgun (WGS) entry which is preliminary data.</text>
</comment>
<keyword evidence="9 11" id="KW-0472">Membrane</keyword>
<name>A0ABT2PRZ2_9BURK</name>
<feature type="region of interest" description="Disordered" evidence="10">
    <location>
        <begin position="162"/>
        <end position="191"/>
    </location>
</feature>
<evidence type="ECO:0000256" key="5">
    <source>
        <dbReference type="ARBA" id="ARBA00022519"/>
    </source>
</evidence>
<organism evidence="12 13">
    <name type="scientific">Acidovorax bellezanensis</name>
    <dbReference type="NCBI Taxonomy" id="2976702"/>
    <lineage>
        <taxon>Bacteria</taxon>
        <taxon>Pseudomonadati</taxon>
        <taxon>Pseudomonadota</taxon>
        <taxon>Betaproteobacteria</taxon>
        <taxon>Burkholderiales</taxon>
        <taxon>Comamonadaceae</taxon>
        <taxon>Acidovorax</taxon>
    </lineage>
</organism>
<keyword evidence="7" id="KW-0653">Protein transport</keyword>
<proteinExistence type="inferred from homology"/>
<evidence type="ECO:0000256" key="6">
    <source>
        <dbReference type="ARBA" id="ARBA00022692"/>
    </source>
</evidence>
<evidence type="ECO:0000256" key="10">
    <source>
        <dbReference type="SAM" id="MobiDB-lite"/>
    </source>
</evidence>
<keyword evidence="13" id="KW-1185">Reference proteome</keyword>
<keyword evidence="3" id="KW-0813">Transport</keyword>
<keyword evidence="6 11" id="KW-0812">Transmembrane</keyword>
<dbReference type="InterPro" id="IPR023229">
    <property type="entry name" value="T2SS_M_periplasmic_sf"/>
</dbReference>
<keyword evidence="4" id="KW-1003">Cell membrane</keyword>
<evidence type="ECO:0000313" key="12">
    <source>
        <dbReference type="EMBL" id="MCT9813237.1"/>
    </source>
</evidence>
<evidence type="ECO:0000313" key="13">
    <source>
        <dbReference type="Proteomes" id="UP001525968"/>
    </source>
</evidence>
<keyword evidence="5" id="KW-0997">Cell inner membrane</keyword>
<reference evidence="12 13" key="1">
    <citation type="submission" date="2022-09" db="EMBL/GenBank/DDBJ databases">
        <title>Draft genome of isolate Be4.</title>
        <authorList>
            <person name="Sanchez-Castro I."/>
            <person name="Martinez-Rodriguez P."/>
            <person name="Descostes M."/>
            <person name="Merroun M."/>
        </authorList>
    </citation>
    <scope>NUCLEOTIDE SEQUENCE [LARGE SCALE GENOMIC DNA]</scope>
    <source>
        <strain evidence="12 13">Be4</strain>
    </source>
</reference>
<dbReference type="Pfam" id="PF04612">
    <property type="entry name" value="T2SSM"/>
    <property type="match status" value="1"/>
</dbReference>
<gene>
    <name evidence="12" type="ORF">N0K08_21620</name>
</gene>
<comment type="subcellular location">
    <subcellularLocation>
        <location evidence="1">Cell inner membrane</location>
        <topology evidence="1">Single-pass membrane protein</topology>
    </subcellularLocation>
</comment>
<keyword evidence="8 11" id="KW-1133">Transmembrane helix</keyword>
<dbReference type="Proteomes" id="UP001525968">
    <property type="component" value="Unassembled WGS sequence"/>
</dbReference>